<dbReference type="GO" id="GO:0005829">
    <property type="term" value="C:cytosol"/>
    <property type="evidence" value="ECO:0007669"/>
    <property type="project" value="TreeGrafter"/>
</dbReference>
<reference evidence="2 3" key="1">
    <citation type="submission" date="2018-02" db="EMBL/GenBank/DDBJ databases">
        <title>Comparative genomes isolates from brazilian mangrove.</title>
        <authorList>
            <person name="Araujo J.E."/>
            <person name="Taketani R.G."/>
            <person name="Silva M.C.P."/>
            <person name="Loureco M.V."/>
            <person name="Andreote F.D."/>
        </authorList>
    </citation>
    <scope>NUCLEOTIDE SEQUENCE [LARGE SCALE GENOMIC DNA]</scope>
    <source>
        <strain evidence="2 3">NAP PRIS-MGV</strain>
    </source>
</reference>
<dbReference type="InterPro" id="IPR000905">
    <property type="entry name" value="Gcp-like_dom"/>
</dbReference>
<feature type="domain" description="Gcp-like" evidence="1">
    <location>
        <begin position="61"/>
        <end position="149"/>
    </location>
</feature>
<keyword evidence="2" id="KW-0808">Transferase</keyword>
<name>A0A2S8GEG5_9BACT</name>
<dbReference type="CDD" id="cd24032">
    <property type="entry name" value="ASKHA_NBD_TsaB"/>
    <property type="match status" value="1"/>
</dbReference>
<dbReference type="NCBIfam" id="TIGR03725">
    <property type="entry name" value="T6A_YeaZ"/>
    <property type="match status" value="1"/>
</dbReference>
<protein>
    <submittedName>
        <fullName evidence="2">tRNA (Adenosine(37)-N6)-threonylcarbamoyltransferase complex dimerization subunit type 1 TsaB</fullName>
    </submittedName>
</protein>
<evidence type="ECO:0000313" key="3">
    <source>
        <dbReference type="Proteomes" id="UP000239388"/>
    </source>
</evidence>
<dbReference type="Proteomes" id="UP000239388">
    <property type="component" value="Unassembled WGS sequence"/>
</dbReference>
<dbReference type="Gene3D" id="3.30.420.40">
    <property type="match status" value="2"/>
</dbReference>
<gene>
    <name evidence="2" type="primary">tsaB</name>
    <name evidence="2" type="ORF">C5Y98_02035</name>
</gene>
<evidence type="ECO:0000259" key="1">
    <source>
        <dbReference type="Pfam" id="PF00814"/>
    </source>
</evidence>
<dbReference type="PANTHER" id="PTHR11735:SF11">
    <property type="entry name" value="TRNA THREONYLCARBAMOYLADENOSINE BIOSYNTHESIS PROTEIN TSAB"/>
    <property type="match status" value="1"/>
</dbReference>
<dbReference type="PANTHER" id="PTHR11735">
    <property type="entry name" value="TRNA N6-ADENOSINE THREONYLCARBAMOYLTRANSFERASE"/>
    <property type="match status" value="1"/>
</dbReference>
<proteinExistence type="predicted"/>
<dbReference type="Pfam" id="PF00814">
    <property type="entry name" value="TsaD"/>
    <property type="match status" value="1"/>
</dbReference>
<sequence>MSPGPTGKPSDLIHAPETPSGMQTVKTLAIDTSTRQSSLALFQGDQLLATDWLDTTVPTTQVITPTLKRLVDEVGWKPAELQLVVVAQGPGSFTGLRIGVMTAKTIAYVAGATTLGVNTLQAIATRCNEPVSSLHVIMDAQRNQFFHSHFERNEYGKYIPQAETRIVDQEAFYASLIAGESVTGPGLHNKHAMVPEGVRVLDENYWASTAEAVGRVGIADFLAGKSDDFWSLNPKYYRKSAAEEKLEADAS</sequence>
<organism evidence="2 3">
    <name type="scientific">Blastopirellula marina</name>
    <dbReference type="NCBI Taxonomy" id="124"/>
    <lineage>
        <taxon>Bacteria</taxon>
        <taxon>Pseudomonadati</taxon>
        <taxon>Planctomycetota</taxon>
        <taxon>Planctomycetia</taxon>
        <taxon>Pirellulales</taxon>
        <taxon>Pirellulaceae</taxon>
        <taxon>Blastopirellula</taxon>
    </lineage>
</organism>
<dbReference type="SUPFAM" id="SSF53067">
    <property type="entry name" value="Actin-like ATPase domain"/>
    <property type="match status" value="1"/>
</dbReference>
<dbReference type="AlphaFoldDB" id="A0A2S8GEG5"/>
<accession>A0A2S8GEG5</accession>
<dbReference type="GO" id="GO:0002949">
    <property type="term" value="P:tRNA threonylcarbamoyladenosine modification"/>
    <property type="evidence" value="ECO:0007669"/>
    <property type="project" value="InterPro"/>
</dbReference>
<evidence type="ECO:0000313" key="2">
    <source>
        <dbReference type="EMBL" id="PQO42641.1"/>
    </source>
</evidence>
<dbReference type="GO" id="GO:0016740">
    <property type="term" value="F:transferase activity"/>
    <property type="evidence" value="ECO:0007669"/>
    <property type="project" value="UniProtKB-KW"/>
</dbReference>
<dbReference type="EMBL" id="PUIB01000003">
    <property type="protein sequence ID" value="PQO42641.1"/>
    <property type="molecule type" value="Genomic_DNA"/>
</dbReference>
<comment type="caution">
    <text evidence="2">The sequence shown here is derived from an EMBL/GenBank/DDBJ whole genome shotgun (WGS) entry which is preliminary data.</text>
</comment>
<dbReference type="InterPro" id="IPR043129">
    <property type="entry name" value="ATPase_NBD"/>
</dbReference>
<dbReference type="InterPro" id="IPR022496">
    <property type="entry name" value="T6A_TsaB"/>
</dbReference>